<dbReference type="EMBL" id="JYDU01000939">
    <property type="protein sequence ID" value="KRX76537.1"/>
    <property type="molecule type" value="Genomic_DNA"/>
</dbReference>
<dbReference type="Proteomes" id="UP000054815">
    <property type="component" value="Unassembled WGS sequence"/>
</dbReference>
<evidence type="ECO:0000313" key="2">
    <source>
        <dbReference type="Proteomes" id="UP000054815"/>
    </source>
</evidence>
<protein>
    <submittedName>
        <fullName evidence="1">Uncharacterized protein</fullName>
    </submittedName>
</protein>
<dbReference type="AlphaFoldDB" id="A0A0V0WLG4"/>
<evidence type="ECO:0000313" key="1">
    <source>
        <dbReference type="EMBL" id="KRX76537.1"/>
    </source>
</evidence>
<name>A0A0V0WLG4_TRIPS</name>
<reference evidence="1 2" key="1">
    <citation type="submission" date="2015-01" db="EMBL/GenBank/DDBJ databases">
        <title>Evolution of Trichinella species and genotypes.</title>
        <authorList>
            <person name="Korhonen P.K."/>
            <person name="Edoardo P."/>
            <person name="Giuseppe L.R."/>
            <person name="Gasser R.B."/>
        </authorList>
    </citation>
    <scope>NUCLEOTIDE SEQUENCE [LARGE SCALE GENOMIC DNA]</scope>
    <source>
        <strain evidence="1">ISS141</strain>
    </source>
</reference>
<organism evidence="1 2">
    <name type="scientific">Trichinella pseudospiralis</name>
    <name type="common">Parasitic roundworm</name>
    <dbReference type="NCBI Taxonomy" id="6337"/>
    <lineage>
        <taxon>Eukaryota</taxon>
        <taxon>Metazoa</taxon>
        <taxon>Ecdysozoa</taxon>
        <taxon>Nematoda</taxon>
        <taxon>Enoplea</taxon>
        <taxon>Dorylaimia</taxon>
        <taxon>Trichinellida</taxon>
        <taxon>Trichinellidae</taxon>
        <taxon>Trichinella</taxon>
    </lineage>
</organism>
<feature type="non-terminal residue" evidence="1">
    <location>
        <position position="71"/>
    </location>
</feature>
<gene>
    <name evidence="1" type="ORF">T4E_477</name>
</gene>
<proteinExistence type="predicted"/>
<comment type="caution">
    <text evidence="1">The sequence shown here is derived from an EMBL/GenBank/DDBJ whole genome shotgun (WGS) entry which is preliminary data.</text>
</comment>
<sequence length="71" mass="8234">MFHNRCSVPASCAHTPCCSTKEYVKLLAEFPVTTTPQLHYDTALQIIFKLPVRRHTPPRVGYHRTSYKYPK</sequence>
<accession>A0A0V0WLG4</accession>